<evidence type="ECO:0000256" key="1">
    <source>
        <dbReference type="SAM" id="MobiDB-lite"/>
    </source>
</evidence>
<gene>
    <name evidence="2" type="ORF">BCR33DRAFT_857852</name>
</gene>
<dbReference type="AlphaFoldDB" id="A0A1Y2B2Y5"/>
<dbReference type="Proteomes" id="UP000193642">
    <property type="component" value="Unassembled WGS sequence"/>
</dbReference>
<feature type="region of interest" description="Disordered" evidence="1">
    <location>
        <begin position="465"/>
        <end position="491"/>
    </location>
</feature>
<feature type="region of interest" description="Disordered" evidence="1">
    <location>
        <begin position="229"/>
        <end position="268"/>
    </location>
</feature>
<protein>
    <submittedName>
        <fullName evidence="2">Uncharacterized protein</fullName>
    </submittedName>
</protein>
<feature type="compositionally biased region" description="Polar residues" evidence="1">
    <location>
        <begin position="14"/>
        <end position="35"/>
    </location>
</feature>
<proteinExistence type="predicted"/>
<feature type="region of interest" description="Disordered" evidence="1">
    <location>
        <begin position="151"/>
        <end position="191"/>
    </location>
</feature>
<keyword evidence="3" id="KW-1185">Reference proteome</keyword>
<feature type="compositionally biased region" description="Low complexity" evidence="1">
    <location>
        <begin position="507"/>
        <end position="523"/>
    </location>
</feature>
<feature type="region of interest" description="Disordered" evidence="1">
    <location>
        <begin position="1"/>
        <end position="35"/>
    </location>
</feature>
<feature type="compositionally biased region" description="Polar residues" evidence="1">
    <location>
        <begin position="551"/>
        <end position="561"/>
    </location>
</feature>
<dbReference type="EMBL" id="MCGO01000090">
    <property type="protein sequence ID" value="ORY29096.1"/>
    <property type="molecule type" value="Genomic_DNA"/>
</dbReference>
<dbReference type="OrthoDB" id="2162568at2759"/>
<accession>A0A1Y2B2Y5</accession>
<evidence type="ECO:0000313" key="3">
    <source>
        <dbReference type="Proteomes" id="UP000193642"/>
    </source>
</evidence>
<comment type="caution">
    <text evidence="2">The sequence shown here is derived from an EMBL/GenBank/DDBJ whole genome shotgun (WGS) entry which is preliminary data.</text>
</comment>
<name>A0A1Y2B2Y5_9FUNG</name>
<feature type="region of interest" description="Disordered" evidence="1">
    <location>
        <begin position="551"/>
        <end position="574"/>
    </location>
</feature>
<organism evidence="2 3">
    <name type="scientific">Rhizoclosmatium globosum</name>
    <dbReference type="NCBI Taxonomy" id="329046"/>
    <lineage>
        <taxon>Eukaryota</taxon>
        <taxon>Fungi</taxon>
        <taxon>Fungi incertae sedis</taxon>
        <taxon>Chytridiomycota</taxon>
        <taxon>Chytridiomycota incertae sedis</taxon>
        <taxon>Chytridiomycetes</taxon>
        <taxon>Chytridiales</taxon>
        <taxon>Chytriomycetaceae</taxon>
        <taxon>Rhizoclosmatium</taxon>
    </lineage>
</organism>
<evidence type="ECO:0000313" key="2">
    <source>
        <dbReference type="EMBL" id="ORY29096.1"/>
    </source>
</evidence>
<feature type="compositionally biased region" description="Low complexity" evidence="1">
    <location>
        <begin position="1"/>
        <end position="13"/>
    </location>
</feature>
<feature type="compositionally biased region" description="Acidic residues" evidence="1">
    <location>
        <begin position="163"/>
        <end position="176"/>
    </location>
</feature>
<sequence>MDSQPQSDSSTDQATNNIQDAPSHPPSNTISNAAPFSASSLTNLNYRTQSRMKSKTARNGSATGTAYFPSRQASAYTCDQIQQTIRNLSVRDVPVHLFMNMDPVSARPSAASARSRSSMGIAGSSAANFNDIVSKVNSSYDIQKLAPEKNGSLVEKLENAGSDNEEEEGEEEEERGEEGTPVVAGDGGGRRQTLMDALFGGGSDGRASLARGSVVGGVRAKQLNRNQVAPGVDFEAQKEESGYHDASNSGSLEYVPPPVSTTTEKKSGSFMRRVSNAIEALIPIPLFSGGGTKESDASAVANKSRNDMSVRSLKRTQTLHQVFEEEEEENDTFDIREEENLEEFKELVNRRRSSNMNLPPPDSANAANIHIHVANSEIVDQDEDLPVAPTIIETKRGSLTVPGKKPLLPQLHTAHSQPSFTFSAKPLQNKSKPIFIGGMIGMPIKSSQSLRSSVSRAPTINEAKPTLEAPAEALSPPTIPSPRASTAHRRTNTMLDLPSTSLTRGLSIRSSTSSMDRSSVGTRSRSRSVSHIVIPTAPSPVALALASARPTGSSITNLSPNPGSPPPQTRKSDSFIIPEQTDGKSESALRYIQAFSILRGDAIKSDLREKRKLERDLVSGDAALAASVAAHAGAVTSLDTFGKVVKMAADMKQVGMDPSLAAELDKDTLTMVLKLKKWARSRQKPQSKFEGYLRGVNAQVETELPVGLEVDLIEDVLPVVSLYRKMYEAQLGVGHNFAVNAAKYQSKLEERVRKEKCWNYDGSQGQGEGDGMAVSSVLNMF</sequence>
<reference evidence="2 3" key="1">
    <citation type="submission" date="2016-07" db="EMBL/GenBank/DDBJ databases">
        <title>Pervasive Adenine N6-methylation of Active Genes in Fungi.</title>
        <authorList>
            <consortium name="DOE Joint Genome Institute"/>
            <person name="Mondo S.J."/>
            <person name="Dannebaum R.O."/>
            <person name="Kuo R.C."/>
            <person name="Labutti K."/>
            <person name="Haridas S."/>
            <person name="Kuo A."/>
            <person name="Salamov A."/>
            <person name="Ahrendt S.R."/>
            <person name="Lipzen A."/>
            <person name="Sullivan W."/>
            <person name="Andreopoulos W.B."/>
            <person name="Clum A."/>
            <person name="Lindquist E."/>
            <person name="Daum C."/>
            <person name="Ramamoorthy G.K."/>
            <person name="Gryganskyi A."/>
            <person name="Culley D."/>
            <person name="Magnuson J.K."/>
            <person name="James T.Y."/>
            <person name="O'Malley M.A."/>
            <person name="Stajich J.E."/>
            <person name="Spatafora J.W."/>
            <person name="Visel A."/>
            <person name="Grigoriev I.V."/>
        </authorList>
    </citation>
    <scope>NUCLEOTIDE SEQUENCE [LARGE SCALE GENOMIC DNA]</scope>
    <source>
        <strain evidence="2 3">JEL800</strain>
    </source>
</reference>
<feature type="region of interest" description="Disordered" evidence="1">
    <location>
        <begin position="503"/>
        <end position="532"/>
    </location>
</feature>